<protein>
    <submittedName>
        <fullName evidence="2">Helix-turn-helix domain-containing protein</fullName>
    </submittedName>
</protein>
<feature type="domain" description="HTH marR-type" evidence="1">
    <location>
        <begin position="135"/>
        <end position="172"/>
    </location>
</feature>
<dbReference type="SUPFAM" id="SSF46785">
    <property type="entry name" value="Winged helix' DNA-binding domain"/>
    <property type="match status" value="1"/>
</dbReference>
<keyword evidence="3" id="KW-1185">Reference proteome</keyword>
<evidence type="ECO:0000313" key="3">
    <source>
        <dbReference type="Proteomes" id="UP001180973"/>
    </source>
</evidence>
<accession>A0ABU2WYU9</accession>
<sequence>MLISASVWQALTEAGVTLVPRGADRVELSYAGARAQLTVVSSPTPLSPSNIASLTSRHPEPCLIVVPAASPAVRQAVDEAEWSWLVDTGQQVTGTVRIDGAKIVLRPPPQAATRSAKRGPVPWGTFTLVRRMIQRPYASQRELAALAGVSQPRVSQALNALADQELVRRTPNGWIVRDIDEAIRWWLESYPGPGGISTRWYGMAPAVEQARRVVALVGATEPTAVVVSGDVGADVIAPWRAPIRAVLYGRTGANLEDAGLVPAGGDEATLEFNVPRDPGLWQPSGSATPVTNSLPLADPLQILWDVRRSPGPDSEEAAHRVWDVLRRRHRDRRDVA</sequence>
<gene>
    <name evidence="2" type="ORF">RM555_15390</name>
</gene>
<dbReference type="EMBL" id="JAVRFL010000016">
    <property type="protein sequence ID" value="MDT0530374.1"/>
    <property type="molecule type" value="Genomic_DNA"/>
</dbReference>
<organism evidence="2 3">
    <name type="scientific">Micromonospora reichwaldensis</name>
    <dbReference type="NCBI Taxonomy" id="3075516"/>
    <lineage>
        <taxon>Bacteria</taxon>
        <taxon>Bacillati</taxon>
        <taxon>Actinomycetota</taxon>
        <taxon>Actinomycetes</taxon>
        <taxon>Micromonosporales</taxon>
        <taxon>Micromonosporaceae</taxon>
        <taxon>Micromonospora</taxon>
    </lineage>
</organism>
<comment type="caution">
    <text evidence="2">The sequence shown here is derived from an EMBL/GenBank/DDBJ whole genome shotgun (WGS) entry which is preliminary data.</text>
</comment>
<dbReference type="InterPro" id="IPR000835">
    <property type="entry name" value="HTH_MarR-typ"/>
</dbReference>
<reference evidence="2" key="1">
    <citation type="submission" date="2023-09" db="EMBL/GenBank/DDBJ databases">
        <title>30 novel species of actinomycetes from the DSMZ collection.</title>
        <authorList>
            <person name="Nouioui I."/>
        </authorList>
    </citation>
    <scope>NUCLEOTIDE SEQUENCE</scope>
    <source>
        <strain evidence="2">DSM 115977</strain>
    </source>
</reference>
<dbReference type="Gene3D" id="1.10.10.10">
    <property type="entry name" value="Winged helix-like DNA-binding domain superfamily/Winged helix DNA-binding domain"/>
    <property type="match status" value="1"/>
</dbReference>
<dbReference type="Proteomes" id="UP001180973">
    <property type="component" value="Unassembled WGS sequence"/>
</dbReference>
<proteinExistence type="predicted"/>
<dbReference type="InterPro" id="IPR036390">
    <property type="entry name" value="WH_DNA-bd_sf"/>
</dbReference>
<dbReference type="RefSeq" id="WP_311412380.1">
    <property type="nucleotide sequence ID" value="NZ_JAVRFL010000016.1"/>
</dbReference>
<evidence type="ECO:0000313" key="2">
    <source>
        <dbReference type="EMBL" id="MDT0530374.1"/>
    </source>
</evidence>
<evidence type="ECO:0000259" key="1">
    <source>
        <dbReference type="Pfam" id="PF12802"/>
    </source>
</evidence>
<name>A0ABU2WYU9_9ACTN</name>
<dbReference type="Pfam" id="PF12802">
    <property type="entry name" value="MarR_2"/>
    <property type="match status" value="1"/>
</dbReference>
<dbReference type="InterPro" id="IPR036388">
    <property type="entry name" value="WH-like_DNA-bd_sf"/>
</dbReference>